<evidence type="ECO:0000313" key="2">
    <source>
        <dbReference type="Proteomes" id="UP000070544"/>
    </source>
</evidence>
<accession>A0A139A5T9</accession>
<keyword evidence="2" id="KW-1185">Reference proteome</keyword>
<dbReference type="Proteomes" id="UP000070544">
    <property type="component" value="Unassembled WGS sequence"/>
</dbReference>
<dbReference type="AlphaFoldDB" id="A0A139A5T9"/>
<name>A0A139A5T9_GONPJ</name>
<evidence type="ECO:0000313" key="1">
    <source>
        <dbReference type="EMBL" id="KXS12170.1"/>
    </source>
</evidence>
<dbReference type="EMBL" id="KQ965790">
    <property type="protein sequence ID" value="KXS12170.1"/>
    <property type="molecule type" value="Genomic_DNA"/>
</dbReference>
<protein>
    <submittedName>
        <fullName evidence="1">Uncharacterized protein</fullName>
    </submittedName>
</protein>
<reference evidence="1 2" key="1">
    <citation type="journal article" date="2015" name="Genome Biol. Evol.">
        <title>Phylogenomic analyses indicate that early fungi evolved digesting cell walls of algal ancestors of land plants.</title>
        <authorList>
            <person name="Chang Y."/>
            <person name="Wang S."/>
            <person name="Sekimoto S."/>
            <person name="Aerts A.L."/>
            <person name="Choi C."/>
            <person name="Clum A."/>
            <person name="LaButti K.M."/>
            <person name="Lindquist E.A."/>
            <person name="Yee Ngan C."/>
            <person name="Ohm R.A."/>
            <person name="Salamov A.A."/>
            <person name="Grigoriev I.V."/>
            <person name="Spatafora J.W."/>
            <person name="Berbee M.L."/>
        </authorList>
    </citation>
    <scope>NUCLEOTIDE SEQUENCE [LARGE SCALE GENOMIC DNA]</scope>
    <source>
        <strain evidence="1 2">JEL478</strain>
    </source>
</reference>
<organism evidence="1 2">
    <name type="scientific">Gonapodya prolifera (strain JEL478)</name>
    <name type="common">Monoblepharis prolifera</name>
    <dbReference type="NCBI Taxonomy" id="1344416"/>
    <lineage>
        <taxon>Eukaryota</taxon>
        <taxon>Fungi</taxon>
        <taxon>Fungi incertae sedis</taxon>
        <taxon>Chytridiomycota</taxon>
        <taxon>Chytridiomycota incertae sedis</taxon>
        <taxon>Monoblepharidomycetes</taxon>
        <taxon>Monoblepharidales</taxon>
        <taxon>Gonapodyaceae</taxon>
        <taxon>Gonapodya</taxon>
    </lineage>
</organism>
<sequence>MGSEWGLAVSSMTAEGKGTVSVHAKPFQVTETFGATAEKWKSHYWKRVVWSERMKMKRPDVALAKKPRMHARGGPGAGIVSFDPVEATPRQKCRPACVQACACLPYMHRVEEIPRRSAIPPAFRLPFASVKCVALYFCCPNWRREGERTRARNGGYWKVGAGGTCVNR</sequence>
<proteinExistence type="predicted"/>
<gene>
    <name evidence="1" type="ORF">M427DRAFT_137419</name>
</gene>